<accession>A0A195BEC2</accession>
<name>A0A195BEC2_9HYME</name>
<evidence type="ECO:0000313" key="2">
    <source>
        <dbReference type="Proteomes" id="UP000078540"/>
    </source>
</evidence>
<organism evidence="1 2">
    <name type="scientific">Atta colombica</name>
    <dbReference type="NCBI Taxonomy" id="520822"/>
    <lineage>
        <taxon>Eukaryota</taxon>
        <taxon>Metazoa</taxon>
        <taxon>Ecdysozoa</taxon>
        <taxon>Arthropoda</taxon>
        <taxon>Hexapoda</taxon>
        <taxon>Insecta</taxon>
        <taxon>Pterygota</taxon>
        <taxon>Neoptera</taxon>
        <taxon>Endopterygota</taxon>
        <taxon>Hymenoptera</taxon>
        <taxon>Apocrita</taxon>
        <taxon>Aculeata</taxon>
        <taxon>Formicoidea</taxon>
        <taxon>Formicidae</taxon>
        <taxon>Myrmicinae</taxon>
        <taxon>Atta</taxon>
    </lineage>
</organism>
<sequence>MICRTLRERKSRLTPRRITILSPPLPSLRRAMLYPPGIARQIKHHLLSERVDLDLTAPSTPGECVDDQDDFFVHKGRTVCEHLRRVPLLRRRRRTRDDSRERKFCKGSQGSWIYASVRDSVCTSNITHNREDRLKNQRWIYAHIYSRIRNSNNILL</sequence>
<evidence type="ECO:0000313" key="1">
    <source>
        <dbReference type="EMBL" id="KYM82559.1"/>
    </source>
</evidence>
<dbReference type="AlphaFoldDB" id="A0A195BEC2"/>
<protein>
    <submittedName>
        <fullName evidence="1">Uncharacterized protein</fullName>
    </submittedName>
</protein>
<keyword evidence="2" id="KW-1185">Reference proteome</keyword>
<reference evidence="1 2" key="1">
    <citation type="submission" date="2015-09" db="EMBL/GenBank/DDBJ databases">
        <title>Atta colombica WGS genome.</title>
        <authorList>
            <person name="Nygaard S."/>
            <person name="Hu H."/>
            <person name="Boomsma J."/>
            <person name="Zhang G."/>
        </authorList>
    </citation>
    <scope>NUCLEOTIDE SEQUENCE [LARGE SCALE GENOMIC DNA]</scope>
    <source>
        <strain evidence="1">Treedump-2</strain>
        <tissue evidence="1">Whole body</tissue>
    </source>
</reference>
<proteinExistence type="predicted"/>
<dbReference type="Proteomes" id="UP000078540">
    <property type="component" value="Unassembled WGS sequence"/>
</dbReference>
<dbReference type="EMBL" id="KQ976511">
    <property type="protein sequence ID" value="KYM82559.1"/>
    <property type="molecule type" value="Genomic_DNA"/>
</dbReference>
<gene>
    <name evidence="1" type="ORF">ALC53_07050</name>
</gene>